<dbReference type="Proteomes" id="UP000254741">
    <property type="component" value="Unassembled WGS sequence"/>
</dbReference>
<dbReference type="Proteomes" id="UP000248731">
    <property type="component" value="Chromosome 1"/>
</dbReference>
<gene>
    <name evidence="5" type="primary">csgF</name>
    <name evidence="7" type="synonym">csgF_1</name>
    <name evidence="6" type="ORF">NCTC7304_03308</name>
    <name evidence="5" type="ORF">NCTC7307_03432</name>
    <name evidence="7" type="ORF">NCTC8297_03581</name>
</gene>
<keyword evidence="8" id="KW-1185">Reference proteome</keyword>
<sequence length="83" mass="9596">MRVKHAVVLLMLFSPLTWAGNMTFQFRNPNFGGNPNNASFLLNSAKAQNSYKDPIMTAILVSKRPQRWITLRRLFNHKFWAAC</sequence>
<feature type="signal peptide" evidence="4">
    <location>
        <begin position="1"/>
        <end position="19"/>
    </location>
</feature>
<evidence type="ECO:0000313" key="8">
    <source>
        <dbReference type="Proteomes" id="UP000248731"/>
    </source>
</evidence>
<accession>A0A2X4TEY2</accession>
<keyword evidence="3 4" id="KW-0732">Signal</keyword>
<evidence type="ECO:0000313" key="10">
    <source>
        <dbReference type="Proteomes" id="UP000254762"/>
    </source>
</evidence>
<evidence type="ECO:0000313" key="5">
    <source>
        <dbReference type="EMBL" id="SQI25593.1"/>
    </source>
</evidence>
<organism evidence="5 8">
    <name type="scientific">Salmonella enterica subsp. arizonae</name>
    <dbReference type="NCBI Taxonomy" id="59203"/>
    <lineage>
        <taxon>Bacteria</taxon>
        <taxon>Pseudomonadati</taxon>
        <taxon>Pseudomonadota</taxon>
        <taxon>Gammaproteobacteria</taxon>
        <taxon>Enterobacterales</taxon>
        <taxon>Enterobacteriaceae</taxon>
        <taxon>Salmonella</taxon>
    </lineage>
</organism>
<evidence type="ECO:0000256" key="3">
    <source>
        <dbReference type="ARBA" id="ARBA00022729"/>
    </source>
</evidence>
<evidence type="ECO:0000256" key="1">
    <source>
        <dbReference type="ARBA" id="ARBA00003989"/>
    </source>
</evidence>
<name>A0A2X4TEY2_SALER</name>
<evidence type="ECO:0000313" key="9">
    <source>
        <dbReference type="Proteomes" id="UP000254741"/>
    </source>
</evidence>
<evidence type="ECO:0000256" key="2">
    <source>
        <dbReference type="ARBA" id="ARBA00014031"/>
    </source>
</evidence>
<dbReference type="EMBL" id="LS483466">
    <property type="protein sequence ID" value="SQI25593.1"/>
    <property type="molecule type" value="Genomic_DNA"/>
</dbReference>
<evidence type="ECO:0000313" key="7">
    <source>
        <dbReference type="EMBL" id="SUG48284.1"/>
    </source>
</evidence>
<dbReference type="Proteomes" id="UP000254762">
    <property type="component" value="Unassembled WGS sequence"/>
</dbReference>
<reference evidence="8 9" key="1">
    <citation type="submission" date="2018-06" db="EMBL/GenBank/DDBJ databases">
        <authorList>
            <consortium name="Pathogen Informatics"/>
            <person name="Doyle S."/>
        </authorList>
    </citation>
    <scope>NUCLEOTIDE SEQUENCE [LARGE SCALE GENOMIC DNA]</scope>
    <source>
        <strain evidence="6 10">NCTC7304</strain>
        <strain evidence="5 8">NCTC7307</strain>
        <strain evidence="7 9">NCTC8297</strain>
    </source>
</reference>
<dbReference type="EMBL" id="UGXD01000002">
    <property type="protein sequence ID" value="SUG33814.1"/>
    <property type="molecule type" value="Genomic_DNA"/>
</dbReference>
<dbReference type="AlphaFoldDB" id="A0A2X4TEY2"/>
<feature type="chain" id="PRO_5033337733" description="Curli production assembly/transport component CsgF" evidence="4">
    <location>
        <begin position="20"/>
        <end position="83"/>
    </location>
</feature>
<evidence type="ECO:0000256" key="4">
    <source>
        <dbReference type="SAM" id="SignalP"/>
    </source>
</evidence>
<dbReference type="Pfam" id="PF10614">
    <property type="entry name" value="CsgF"/>
    <property type="match status" value="1"/>
</dbReference>
<protein>
    <recommendedName>
        <fullName evidence="2">Curli production assembly/transport component CsgF</fullName>
    </recommendedName>
</protein>
<dbReference type="InterPro" id="IPR018893">
    <property type="entry name" value="T8SS_CsgF"/>
</dbReference>
<dbReference type="EMBL" id="UGXG01000002">
    <property type="protein sequence ID" value="SUG48284.1"/>
    <property type="molecule type" value="Genomic_DNA"/>
</dbReference>
<comment type="function">
    <text evidence="1">May be involved in the biogenesis of curli organelles.</text>
</comment>
<evidence type="ECO:0000313" key="6">
    <source>
        <dbReference type="EMBL" id="SUG33814.1"/>
    </source>
</evidence>
<proteinExistence type="predicted"/>